<evidence type="ECO:0000313" key="6">
    <source>
        <dbReference type="EMBL" id="RXX20803.1"/>
    </source>
</evidence>
<dbReference type="Proteomes" id="UP000595948">
    <property type="component" value="Chromosome"/>
</dbReference>
<dbReference type="Proteomes" id="UP001207177">
    <property type="component" value="Unassembled WGS sequence"/>
</dbReference>
<gene>
    <name evidence="5" type="primary">glpE_1</name>
    <name evidence="5" type="ORF">D8857_07770</name>
    <name evidence="6" type="ORF">DF217_08750</name>
    <name evidence="4" type="ORF">I6H78_04995</name>
    <name evidence="3" type="ORF">MK395_08785</name>
    <name evidence="2" type="ORF">SORDD25_01558</name>
</gene>
<proteinExistence type="predicted"/>
<feature type="domain" description="Rhodanese" evidence="1">
    <location>
        <begin position="21"/>
        <end position="102"/>
    </location>
</feature>
<evidence type="ECO:0000313" key="3">
    <source>
        <dbReference type="EMBL" id="MCY7060891.1"/>
    </source>
</evidence>
<dbReference type="InterPro" id="IPR001763">
    <property type="entry name" value="Rhodanese-like_dom"/>
</dbReference>
<evidence type="ECO:0000313" key="9">
    <source>
        <dbReference type="Proteomes" id="UP000289921"/>
    </source>
</evidence>
<dbReference type="EC" id="2.8.1.1" evidence="5"/>
<reference evidence="2 7" key="1">
    <citation type="submission" date="2016-01" db="EMBL/GenBank/DDBJ databases">
        <title>Highly variable Streptococcus oralis are common among viridans streptococci isolated from primates.</title>
        <authorList>
            <person name="Denapaite D."/>
            <person name="Rieger M."/>
            <person name="Koendgen S."/>
            <person name="Brueckner R."/>
            <person name="Ochigava I."/>
            <person name="Kappeler P."/>
            <person name="Maetz-Rensing K."/>
            <person name="Leendertz F."/>
            <person name="Hakenbeck R."/>
        </authorList>
    </citation>
    <scope>NUCLEOTIDE SEQUENCE [LARGE SCALE GENOMIC DNA]</scope>
    <source>
        <strain evidence="2 7">DD25</strain>
    </source>
</reference>
<dbReference type="InterPro" id="IPR036873">
    <property type="entry name" value="Rhodanese-like_dom_sf"/>
</dbReference>
<dbReference type="InterPro" id="IPR050229">
    <property type="entry name" value="GlpE_sulfurtransferase"/>
</dbReference>
<dbReference type="Proteomes" id="UP000071369">
    <property type="component" value="Unassembled WGS sequence"/>
</dbReference>
<organism evidence="2 7">
    <name type="scientific">Streptococcus oralis</name>
    <dbReference type="NCBI Taxonomy" id="1303"/>
    <lineage>
        <taxon>Bacteria</taxon>
        <taxon>Bacillati</taxon>
        <taxon>Bacillota</taxon>
        <taxon>Bacilli</taxon>
        <taxon>Lactobacillales</taxon>
        <taxon>Streptococcaceae</taxon>
        <taxon>Streptococcus</taxon>
    </lineage>
</organism>
<reference evidence="3" key="6">
    <citation type="submission" date="2022-02" db="EMBL/GenBank/DDBJ databases">
        <authorList>
            <person name="Christensen J.J.E."/>
            <person name="Jensen C.S."/>
            <person name="Nielsen X.C."/>
            <person name="Dargis R."/>
        </authorList>
    </citation>
    <scope>NUCLEOTIDE SEQUENCE</scope>
    <source>
        <strain evidence="3">K16259064</strain>
    </source>
</reference>
<dbReference type="PANTHER" id="PTHR43031:SF17">
    <property type="entry name" value="SULFURTRANSFERASE YTWF-RELATED"/>
    <property type="match status" value="1"/>
</dbReference>
<accession>A0A081R0V5</accession>
<reference evidence="6 9" key="2">
    <citation type="submission" date="2018-05" db="EMBL/GenBank/DDBJ databases">
        <title>Streptococcus from otitis media.</title>
        <authorList>
            <person name="Wayes A.M."/>
            <person name="Jakubovics N.S."/>
        </authorList>
    </citation>
    <scope>NUCLEOTIDE SEQUENCE [LARGE SCALE GENOMIC DNA]</scope>
    <source>
        <strain evidence="6 9">NU39</strain>
    </source>
</reference>
<dbReference type="PROSITE" id="PS50206">
    <property type="entry name" value="RHODANESE_3"/>
    <property type="match status" value="1"/>
</dbReference>
<name>A0A081R0V5_STROR</name>
<evidence type="ECO:0000313" key="8">
    <source>
        <dbReference type="Proteomes" id="UP000269984"/>
    </source>
</evidence>
<keyword evidence="5" id="KW-0808">Transferase</keyword>
<evidence type="ECO:0000313" key="5">
    <source>
        <dbReference type="EMBL" id="RSI71255.1"/>
    </source>
</evidence>
<evidence type="ECO:0000313" key="4">
    <source>
        <dbReference type="EMBL" id="QQC34622.1"/>
    </source>
</evidence>
<reference evidence="3 11" key="5">
    <citation type="journal article" date="2022" name="Med Res Arch">
        <title>Genomic identification of streptococcal strains and relation to clinical characteristics. A substudy to The Partial Oral Treatment of Endocarditis (POET) Trial.</title>
        <authorList>
            <person name="Christensen J."/>
            <person name="Jensen C."/>
            <person name="Dargis R."/>
            <person name="Nielsen X."/>
            <person name="Pries- Heje M."/>
            <person name="Wiingaard C."/>
            <person name="Ihlemann N."/>
            <person name="Gill S."/>
            <person name="Bruun N."/>
            <person name="Elming H."/>
            <person name="Povlsen J."/>
            <person name="Madsen T."/>
            <person name="Jensen K."/>
            <person name="Fuursted K."/>
            <person name="Ostergaard L."/>
            <person name="Christiansen U."/>
            <person name="Rosenvinge F."/>
            <person name="Helweg-Larsen J."/>
            <person name="Fosbol E."/>
            <person name="Kober L."/>
            <person name="Torp-Pedersen C."/>
            <person name="Tonder N."/>
            <person name="Moser C."/>
            <person name="Iversen K."/>
            <person name="Bundgaard H."/>
        </authorList>
    </citation>
    <scope>NUCLEOTIDE SEQUENCE [LARGE SCALE GENOMIC DNA]</scope>
    <source>
        <strain evidence="3 11">K16259064</strain>
    </source>
</reference>
<dbReference type="RefSeq" id="WP_000468871.1">
    <property type="nucleotide sequence ID" value="NZ_CP029257.1"/>
</dbReference>
<dbReference type="CDD" id="cd00158">
    <property type="entry name" value="RHOD"/>
    <property type="match status" value="1"/>
</dbReference>
<dbReference type="PANTHER" id="PTHR43031">
    <property type="entry name" value="FAD-DEPENDENT OXIDOREDUCTASE"/>
    <property type="match status" value="1"/>
</dbReference>
<reference evidence="5 8" key="3">
    <citation type="submission" date="2018-11" db="EMBL/GenBank/DDBJ databases">
        <title>Species Designations Belie Phenotypic and Genotypic Heterogeneity in Oral Streptococci.</title>
        <authorList>
            <person name="Velsko I."/>
        </authorList>
    </citation>
    <scope>NUCLEOTIDE SEQUENCE [LARGE SCALE GENOMIC DNA]</scope>
    <source>
        <strain evidence="5 8">BCC11</strain>
    </source>
</reference>
<evidence type="ECO:0000313" key="11">
    <source>
        <dbReference type="Proteomes" id="UP001207177"/>
    </source>
</evidence>
<dbReference type="SMART" id="SM00450">
    <property type="entry name" value="RHOD"/>
    <property type="match status" value="1"/>
</dbReference>
<dbReference type="Gene3D" id="3.40.250.10">
    <property type="entry name" value="Rhodanese-like domain"/>
    <property type="match status" value="1"/>
</dbReference>
<dbReference type="GO" id="GO:0004792">
    <property type="term" value="F:thiosulfate-cyanide sulfurtransferase activity"/>
    <property type="evidence" value="ECO:0007669"/>
    <property type="project" value="UniProtKB-EC"/>
</dbReference>
<dbReference type="Pfam" id="PF00581">
    <property type="entry name" value="Rhodanese"/>
    <property type="match status" value="1"/>
</dbReference>
<dbReference type="PATRIC" id="fig|1303.86.peg.1595"/>
<evidence type="ECO:0000259" key="1">
    <source>
        <dbReference type="PROSITE" id="PS50206"/>
    </source>
</evidence>
<dbReference type="EMBL" id="LQZC01000012">
    <property type="protein sequence ID" value="KXU07192.1"/>
    <property type="molecule type" value="Genomic_DNA"/>
</dbReference>
<reference evidence="4 10" key="4">
    <citation type="submission" date="2020-12" db="EMBL/GenBank/DDBJ databases">
        <title>FDA dAtabase for Regulatory Grade micrObial Sequences (FDA-ARGOS): Supporting development and validation of Infectious Disease Dx tests.</title>
        <authorList>
            <person name="Sproer C."/>
            <person name="Gronow S."/>
            <person name="Severitt S."/>
            <person name="Schroder I."/>
            <person name="Tallon L."/>
            <person name="Sadzewicz L."/>
            <person name="Zhao X."/>
            <person name="Boylan J."/>
            <person name="Ott S."/>
            <person name="Bowen H."/>
            <person name="Vavikolanu K."/>
            <person name="Mehta A."/>
            <person name="Aluvathingal J."/>
            <person name="Nadendla S."/>
            <person name="Lowell S."/>
            <person name="Myers T."/>
            <person name="Yan Y."/>
            <person name="Sichtig H."/>
        </authorList>
    </citation>
    <scope>NUCLEOTIDE SEQUENCE [LARGE SCALE GENOMIC DNA]</scope>
    <source>
        <strain evidence="4 10">FDAARGOS_1021</strain>
    </source>
</reference>
<evidence type="ECO:0000313" key="10">
    <source>
        <dbReference type="Proteomes" id="UP000595948"/>
    </source>
</evidence>
<evidence type="ECO:0000313" key="2">
    <source>
        <dbReference type="EMBL" id="KXU07192.1"/>
    </source>
</evidence>
<dbReference type="EMBL" id="JAKUVW010000005">
    <property type="protein sequence ID" value="MCY7060891.1"/>
    <property type="molecule type" value="Genomic_DNA"/>
</dbReference>
<sequence length="102" mass="11473">MFHLLFTKIDSISTSELEAKLREPIQLLDVRTPMEFRRGHIKNAKNVPLTEIGSYTPATKETLYVICHSGVRSKLAAKKLKKKGYDVINVRGGMSAWTGKVI</sequence>
<dbReference type="EMBL" id="CP066059">
    <property type="protein sequence ID" value="QQC34622.1"/>
    <property type="molecule type" value="Genomic_DNA"/>
</dbReference>
<dbReference type="Proteomes" id="UP000289921">
    <property type="component" value="Unassembled WGS sequence"/>
</dbReference>
<protein>
    <submittedName>
        <fullName evidence="2">Rhodanese-like domain protein</fullName>
    </submittedName>
    <submittedName>
        <fullName evidence="3">Rhodanese-like domain-containing protein</fullName>
    </submittedName>
    <submittedName>
        <fullName evidence="5">Thiosulfate sulfurtransferase GlpE</fullName>
        <ecNumber evidence="5">2.8.1.1</ecNumber>
    </submittedName>
</protein>
<evidence type="ECO:0000313" key="7">
    <source>
        <dbReference type="Proteomes" id="UP000071369"/>
    </source>
</evidence>
<dbReference type="Proteomes" id="UP000269984">
    <property type="component" value="Unassembled WGS sequence"/>
</dbReference>
<dbReference type="SUPFAM" id="SSF52821">
    <property type="entry name" value="Rhodanese/Cell cycle control phosphatase"/>
    <property type="match status" value="1"/>
</dbReference>
<dbReference type="AlphaFoldDB" id="A0A081R0V5"/>
<dbReference type="EMBL" id="QEWK01000005">
    <property type="protein sequence ID" value="RXX20803.1"/>
    <property type="molecule type" value="Genomic_DNA"/>
</dbReference>
<dbReference type="EMBL" id="RJNP01000012">
    <property type="protein sequence ID" value="RSI71255.1"/>
    <property type="molecule type" value="Genomic_DNA"/>
</dbReference>